<protein>
    <submittedName>
        <fullName evidence="1">Uncharacterized protein</fullName>
    </submittedName>
</protein>
<organism evidence="1">
    <name type="scientific">Cucumis melo</name>
    <name type="common">Muskmelon</name>
    <dbReference type="NCBI Taxonomy" id="3656"/>
    <lineage>
        <taxon>Eukaryota</taxon>
        <taxon>Viridiplantae</taxon>
        <taxon>Streptophyta</taxon>
        <taxon>Embryophyta</taxon>
        <taxon>Tracheophyta</taxon>
        <taxon>Spermatophyta</taxon>
        <taxon>Magnoliopsida</taxon>
        <taxon>eudicotyledons</taxon>
        <taxon>Gunneridae</taxon>
        <taxon>Pentapetalae</taxon>
        <taxon>rosids</taxon>
        <taxon>fabids</taxon>
        <taxon>Cucurbitales</taxon>
        <taxon>Cucurbitaceae</taxon>
        <taxon>Benincaseae</taxon>
        <taxon>Cucumis</taxon>
    </lineage>
</organism>
<evidence type="ECO:0000313" key="1">
    <source>
        <dbReference type="EnsemblPlants" id="MELO3C011278.2.1"/>
    </source>
</evidence>
<name>A0A9I9D0M2_CUCME</name>
<sequence length="49" mass="5501">MAEVEAAKAVSLREANLQKEVEKMNVLTMTEKLKAELLSKASLRHQGEF</sequence>
<dbReference type="Gramene" id="MELO3C011278.2.1">
    <property type="protein sequence ID" value="MELO3C011278.2.1"/>
    <property type="gene ID" value="MELO3C011278.2"/>
</dbReference>
<reference evidence="1" key="1">
    <citation type="submission" date="2023-03" db="UniProtKB">
        <authorList>
            <consortium name="EnsemblPlants"/>
        </authorList>
    </citation>
    <scope>IDENTIFICATION</scope>
</reference>
<proteinExistence type="predicted"/>
<dbReference type="AlphaFoldDB" id="A0A9I9D0M2"/>
<accession>A0A9I9D0M2</accession>
<dbReference type="EnsemblPlants" id="MELO3C011278.2.1">
    <property type="protein sequence ID" value="MELO3C011278.2.1"/>
    <property type="gene ID" value="MELO3C011278.2"/>
</dbReference>